<keyword evidence="2" id="KW-0472">Membrane</keyword>
<evidence type="ECO:0000313" key="3">
    <source>
        <dbReference type="EMBL" id="PSR77534.1"/>
    </source>
</evidence>
<keyword evidence="4" id="KW-1185">Reference proteome</keyword>
<proteinExistence type="predicted"/>
<evidence type="ECO:0000313" key="4">
    <source>
        <dbReference type="Proteomes" id="UP000241462"/>
    </source>
</evidence>
<dbReference type="InParanoid" id="A0A2T2ZV72"/>
<dbReference type="Gene3D" id="3.60.130.10">
    <property type="entry name" value="Clavaminate synthase-like"/>
    <property type="match status" value="1"/>
</dbReference>
<accession>A0A2T2ZV72</accession>
<feature type="transmembrane region" description="Helical" evidence="2">
    <location>
        <begin position="42"/>
        <end position="63"/>
    </location>
</feature>
<keyword evidence="2" id="KW-0812">Transmembrane</keyword>
<evidence type="ECO:0000256" key="1">
    <source>
        <dbReference type="ARBA" id="ARBA00023002"/>
    </source>
</evidence>
<dbReference type="GO" id="GO:0016491">
    <property type="term" value="F:oxidoreductase activity"/>
    <property type="evidence" value="ECO:0007669"/>
    <property type="project" value="UniProtKB-KW"/>
</dbReference>
<reference evidence="3 4" key="1">
    <citation type="journal article" date="2018" name="Mycol. Prog.">
        <title>Coniella lustricola, a new species from submerged detritus.</title>
        <authorList>
            <person name="Raudabaugh D.B."/>
            <person name="Iturriaga T."/>
            <person name="Carver A."/>
            <person name="Mondo S."/>
            <person name="Pangilinan J."/>
            <person name="Lipzen A."/>
            <person name="He G."/>
            <person name="Amirebrahimi M."/>
            <person name="Grigoriev I.V."/>
            <person name="Miller A.N."/>
        </authorList>
    </citation>
    <scope>NUCLEOTIDE SEQUENCE [LARGE SCALE GENOMIC DNA]</scope>
    <source>
        <strain evidence="3 4">B22-T-1</strain>
    </source>
</reference>
<name>A0A2T2ZV72_9PEZI</name>
<dbReference type="EMBL" id="KZ678650">
    <property type="protein sequence ID" value="PSR77534.1"/>
    <property type="molecule type" value="Genomic_DNA"/>
</dbReference>
<evidence type="ECO:0000256" key="2">
    <source>
        <dbReference type="SAM" id="Phobius"/>
    </source>
</evidence>
<sequence>MVWLPLKSAEDFYDFIFALAGSGHHFIGWYNEYAVSPVHPYYLALFCYIAPVAGGEISVYSYITLYDRLEKEVPGLVEGCAKKGLVY</sequence>
<organism evidence="3 4">
    <name type="scientific">Coniella lustricola</name>
    <dbReference type="NCBI Taxonomy" id="2025994"/>
    <lineage>
        <taxon>Eukaryota</taxon>
        <taxon>Fungi</taxon>
        <taxon>Dikarya</taxon>
        <taxon>Ascomycota</taxon>
        <taxon>Pezizomycotina</taxon>
        <taxon>Sordariomycetes</taxon>
        <taxon>Sordariomycetidae</taxon>
        <taxon>Diaporthales</taxon>
        <taxon>Schizoparmaceae</taxon>
        <taxon>Coniella</taxon>
    </lineage>
</organism>
<dbReference type="Proteomes" id="UP000241462">
    <property type="component" value="Unassembled WGS sequence"/>
</dbReference>
<keyword evidence="1" id="KW-0560">Oxidoreductase</keyword>
<gene>
    <name evidence="3" type="ORF">BD289DRAFT_509383</name>
</gene>
<protein>
    <submittedName>
        <fullName evidence="3">Uncharacterized protein</fullName>
    </submittedName>
</protein>
<dbReference type="STRING" id="2025994.A0A2T2ZV72"/>
<dbReference type="SUPFAM" id="SSF51197">
    <property type="entry name" value="Clavaminate synthase-like"/>
    <property type="match status" value="1"/>
</dbReference>
<dbReference type="AlphaFoldDB" id="A0A2T2ZV72"/>
<dbReference type="InterPro" id="IPR042098">
    <property type="entry name" value="TauD-like_sf"/>
</dbReference>
<keyword evidence="2" id="KW-1133">Transmembrane helix</keyword>
<dbReference type="OrthoDB" id="408743at2759"/>